<keyword evidence="2" id="KW-1185">Reference proteome</keyword>
<organism evidence="1 2">
    <name type="scientific">Lasiodiplodia mahajangana</name>
    <dbReference type="NCBI Taxonomy" id="1108764"/>
    <lineage>
        <taxon>Eukaryota</taxon>
        <taxon>Fungi</taxon>
        <taxon>Dikarya</taxon>
        <taxon>Ascomycota</taxon>
        <taxon>Pezizomycotina</taxon>
        <taxon>Dothideomycetes</taxon>
        <taxon>Dothideomycetes incertae sedis</taxon>
        <taxon>Botryosphaeriales</taxon>
        <taxon>Botryosphaeriaceae</taxon>
        <taxon>Lasiodiplodia</taxon>
    </lineage>
</organism>
<evidence type="ECO:0000313" key="2">
    <source>
        <dbReference type="Proteomes" id="UP001153332"/>
    </source>
</evidence>
<accession>A0ACC2J0K4</accession>
<dbReference type="EMBL" id="JAPUUL010003934">
    <property type="protein sequence ID" value="KAJ8120986.1"/>
    <property type="molecule type" value="Genomic_DNA"/>
</dbReference>
<dbReference type="Proteomes" id="UP001153332">
    <property type="component" value="Unassembled WGS sequence"/>
</dbReference>
<reference evidence="1" key="1">
    <citation type="submission" date="2022-12" db="EMBL/GenBank/DDBJ databases">
        <title>Genome Sequence of Lasiodiplodia mahajangana.</title>
        <authorList>
            <person name="Buettner E."/>
        </authorList>
    </citation>
    <scope>NUCLEOTIDE SEQUENCE</scope>
    <source>
        <strain evidence="1">VT137</strain>
    </source>
</reference>
<sequence>MSIGDGDPERKPGKSMSLSVVSKVAEDSRQKAQLFRSFGPESVLVASHSAGDGAMPYLTSYPELPAPRRQFLKL</sequence>
<proteinExistence type="predicted"/>
<comment type="caution">
    <text evidence="1">The sequence shown here is derived from an EMBL/GenBank/DDBJ whole genome shotgun (WGS) entry which is preliminary data.</text>
</comment>
<name>A0ACC2J0K4_9PEZI</name>
<protein>
    <submittedName>
        <fullName evidence="1">Uncharacterized protein</fullName>
    </submittedName>
</protein>
<gene>
    <name evidence="1" type="ORF">O1611_g10218</name>
</gene>
<evidence type="ECO:0000313" key="1">
    <source>
        <dbReference type="EMBL" id="KAJ8120986.1"/>
    </source>
</evidence>